<evidence type="ECO:0000256" key="2">
    <source>
        <dbReference type="ARBA" id="ARBA00023125"/>
    </source>
</evidence>
<dbReference type="OrthoDB" id="8555652at2"/>
<reference evidence="5 6" key="1">
    <citation type="submission" date="2018-05" db="EMBL/GenBank/DDBJ databases">
        <title>Amnibacterium sp. M8JJ-5, whole genome shotgun sequence.</title>
        <authorList>
            <person name="Tuo L."/>
        </authorList>
    </citation>
    <scope>NUCLEOTIDE SEQUENCE [LARGE SCALE GENOMIC DNA]</scope>
    <source>
        <strain evidence="5 6">M8JJ-5</strain>
    </source>
</reference>
<dbReference type="SUPFAM" id="SSF46785">
    <property type="entry name" value="Winged helix' DNA-binding domain"/>
    <property type="match status" value="1"/>
</dbReference>
<comment type="caution">
    <text evidence="5">The sequence shown here is derived from an EMBL/GenBank/DDBJ whole genome shotgun (WGS) entry which is preliminary data.</text>
</comment>
<keyword evidence="2" id="KW-0238">DNA-binding</keyword>
<dbReference type="InterPro" id="IPR036388">
    <property type="entry name" value="WH-like_DNA-bd_sf"/>
</dbReference>
<name>A0A2V1HUD2_9MICO</name>
<dbReference type="InterPro" id="IPR018356">
    <property type="entry name" value="Tscrpt_reg_HTH_DeoR_CS"/>
</dbReference>
<evidence type="ECO:0000256" key="1">
    <source>
        <dbReference type="ARBA" id="ARBA00023015"/>
    </source>
</evidence>
<dbReference type="PROSITE" id="PS00894">
    <property type="entry name" value="HTH_DEOR_1"/>
    <property type="match status" value="1"/>
</dbReference>
<sequence>MEMSTTSRVLRLLGHLQARRSWAGTELAERLGVSPRTIRRDVDRLRELGYRIAAERGSAGGYRLEAGSDLPPLLFTEDEAVALALGLRIGAAHGAVLGMADLTVSVLSKLEQVLPPAARARLRATQAAVIGPGPVHSESAVSPETFATLALACRDGEVVAFVYEAASGARTERRVEPVALVPVDRRWYLLGWDLARDDWRTFRLDRIAEPIRTREFPSRHDAPGGDAAGFVTRQLARGASPQFAGVVRIAAPLGEVEARIGSYTSGLQADGDRHTLWRIRDDRLELLAGALTWLAWPFTVIEGDELQQFLRDFAARAGL</sequence>
<dbReference type="PANTHER" id="PTHR34580:SF3">
    <property type="entry name" value="PROTEIN PAFB"/>
    <property type="match status" value="1"/>
</dbReference>
<evidence type="ECO:0000256" key="3">
    <source>
        <dbReference type="ARBA" id="ARBA00023163"/>
    </source>
</evidence>
<dbReference type="InterPro" id="IPR036390">
    <property type="entry name" value="WH_DNA-bd_sf"/>
</dbReference>
<dbReference type="CDD" id="cd00090">
    <property type="entry name" value="HTH_ARSR"/>
    <property type="match status" value="1"/>
</dbReference>
<evidence type="ECO:0000313" key="5">
    <source>
        <dbReference type="EMBL" id="PVZ96188.1"/>
    </source>
</evidence>
<keyword evidence="1" id="KW-0805">Transcription regulation</keyword>
<dbReference type="InterPro" id="IPR013196">
    <property type="entry name" value="HTH_11"/>
</dbReference>
<dbReference type="GO" id="GO:0003677">
    <property type="term" value="F:DNA binding"/>
    <property type="evidence" value="ECO:0007669"/>
    <property type="project" value="UniProtKB-KW"/>
</dbReference>
<dbReference type="PANTHER" id="PTHR34580">
    <property type="match status" value="1"/>
</dbReference>
<protein>
    <submittedName>
        <fullName evidence="5">Transcriptional regulator</fullName>
    </submittedName>
</protein>
<dbReference type="Proteomes" id="UP000244893">
    <property type="component" value="Unassembled WGS sequence"/>
</dbReference>
<dbReference type="PROSITE" id="PS51000">
    <property type="entry name" value="HTH_DEOR_2"/>
    <property type="match status" value="1"/>
</dbReference>
<keyword evidence="3" id="KW-0804">Transcription</keyword>
<keyword evidence="6" id="KW-1185">Reference proteome</keyword>
<dbReference type="InterPro" id="IPR011991">
    <property type="entry name" value="ArsR-like_HTH"/>
</dbReference>
<accession>A0A2V1HUD2</accession>
<dbReference type="GO" id="GO:0003700">
    <property type="term" value="F:DNA-binding transcription factor activity"/>
    <property type="evidence" value="ECO:0007669"/>
    <property type="project" value="InterPro"/>
</dbReference>
<dbReference type="InterPro" id="IPR026881">
    <property type="entry name" value="WYL_dom"/>
</dbReference>
<dbReference type="PROSITE" id="PS52050">
    <property type="entry name" value="WYL"/>
    <property type="match status" value="1"/>
</dbReference>
<evidence type="ECO:0000259" key="4">
    <source>
        <dbReference type="PROSITE" id="PS51000"/>
    </source>
</evidence>
<proteinExistence type="predicted"/>
<dbReference type="Gene3D" id="1.10.10.10">
    <property type="entry name" value="Winged helix-like DNA-binding domain superfamily/Winged helix DNA-binding domain"/>
    <property type="match status" value="1"/>
</dbReference>
<dbReference type="InterPro" id="IPR001034">
    <property type="entry name" value="DeoR_HTH"/>
</dbReference>
<gene>
    <name evidence="5" type="ORF">DDQ50_07110</name>
</gene>
<evidence type="ECO:0000313" key="6">
    <source>
        <dbReference type="Proteomes" id="UP000244893"/>
    </source>
</evidence>
<dbReference type="Pfam" id="PF08279">
    <property type="entry name" value="HTH_11"/>
    <property type="match status" value="1"/>
</dbReference>
<feature type="domain" description="HTH deoR-type" evidence="4">
    <location>
        <begin position="5"/>
        <end position="60"/>
    </location>
</feature>
<dbReference type="InterPro" id="IPR051534">
    <property type="entry name" value="CBASS_pafABC_assoc_protein"/>
</dbReference>
<dbReference type="EMBL" id="QEOP01000001">
    <property type="protein sequence ID" value="PVZ96188.1"/>
    <property type="molecule type" value="Genomic_DNA"/>
</dbReference>
<dbReference type="AlphaFoldDB" id="A0A2V1HUD2"/>
<dbReference type="Pfam" id="PF13280">
    <property type="entry name" value="WYL"/>
    <property type="match status" value="1"/>
</dbReference>
<organism evidence="5 6">
    <name type="scientific">Amnibacterium flavum</name>
    <dbReference type="NCBI Taxonomy" id="2173173"/>
    <lineage>
        <taxon>Bacteria</taxon>
        <taxon>Bacillati</taxon>
        <taxon>Actinomycetota</taxon>
        <taxon>Actinomycetes</taxon>
        <taxon>Micrococcales</taxon>
        <taxon>Microbacteriaceae</taxon>
        <taxon>Amnibacterium</taxon>
    </lineage>
</organism>